<protein>
    <recommendedName>
        <fullName evidence="4">ADP-ribosylglycohydrolase</fullName>
    </recommendedName>
</protein>
<evidence type="ECO:0000256" key="2">
    <source>
        <dbReference type="ARBA" id="ARBA00022801"/>
    </source>
</evidence>
<evidence type="ECO:0000256" key="1">
    <source>
        <dbReference type="ARBA" id="ARBA00010702"/>
    </source>
</evidence>
<dbReference type="PANTHER" id="PTHR16222:SF26">
    <property type="entry name" value="ADP-RIBOSYLHYDROLASE ARH1"/>
    <property type="match status" value="1"/>
</dbReference>
<dbReference type="AlphaFoldDB" id="A0A6C0IVI0"/>
<dbReference type="Gene3D" id="1.10.4080.10">
    <property type="entry name" value="ADP-ribosylation/Crystallin J1"/>
    <property type="match status" value="1"/>
</dbReference>
<sequence length="386" mass="44334">MISLQEKIKASIYLLSYFETLGFYNGNWEFNYGINTINTKEQAAEVWLHIVHDYFAKGGFTNIDLTGFLSSDDTIMTIATGIACLRGVSDGTNDKHYIDEYIRILDKLKQPKRQSGINTLNTLELVKRLQSIDKLESKENMGGNGATMRTSIIGLIYYKEKDLDLLIENSIIASRVTHNYSLGYLGGLVTALFTSYAIRDIPVWEWSTHLIKLYEKGVIDNYMKKTTINDEYTKNKDKFFDKWYQYNEEKIEKFKYKSSDFVHYDNRIDSLDNYNDYKGKGNTNNYSRFGGSGVSCLIVAYDSLLSSFSSNKIPFDLKDNSLKISLDSLIFFSCLHFGDNDTTGAIAGAWYGAMYGFKNFDQEKLKPLEFKEQLNKITNEVIKFQK</sequence>
<dbReference type="Pfam" id="PF03747">
    <property type="entry name" value="ADP_ribosyl_GH"/>
    <property type="match status" value="1"/>
</dbReference>
<evidence type="ECO:0008006" key="4">
    <source>
        <dbReference type="Google" id="ProtNLM"/>
    </source>
</evidence>
<accession>A0A6C0IVI0</accession>
<dbReference type="EMBL" id="MN740259">
    <property type="protein sequence ID" value="QHT96550.1"/>
    <property type="molecule type" value="Genomic_DNA"/>
</dbReference>
<dbReference type="PANTHER" id="PTHR16222">
    <property type="entry name" value="ADP-RIBOSYLGLYCOHYDROLASE"/>
    <property type="match status" value="1"/>
</dbReference>
<organism evidence="3">
    <name type="scientific">viral metagenome</name>
    <dbReference type="NCBI Taxonomy" id="1070528"/>
    <lineage>
        <taxon>unclassified sequences</taxon>
        <taxon>metagenomes</taxon>
        <taxon>organismal metagenomes</taxon>
    </lineage>
</organism>
<dbReference type="GO" id="GO:0016787">
    <property type="term" value="F:hydrolase activity"/>
    <property type="evidence" value="ECO:0007669"/>
    <property type="project" value="UniProtKB-KW"/>
</dbReference>
<dbReference type="InterPro" id="IPR050792">
    <property type="entry name" value="ADP-ribosylglycohydrolase"/>
</dbReference>
<comment type="similarity">
    <text evidence="1">Belongs to the ADP-ribosylglycohydrolase family.</text>
</comment>
<keyword evidence="2" id="KW-0378">Hydrolase</keyword>
<evidence type="ECO:0000313" key="3">
    <source>
        <dbReference type="EMBL" id="QHT96550.1"/>
    </source>
</evidence>
<name>A0A6C0IVI0_9ZZZZ</name>
<proteinExistence type="inferred from homology"/>
<reference evidence="3" key="1">
    <citation type="journal article" date="2020" name="Nature">
        <title>Giant virus diversity and host interactions through global metagenomics.</title>
        <authorList>
            <person name="Schulz F."/>
            <person name="Roux S."/>
            <person name="Paez-Espino D."/>
            <person name="Jungbluth S."/>
            <person name="Walsh D.A."/>
            <person name="Denef V.J."/>
            <person name="McMahon K.D."/>
            <person name="Konstantinidis K.T."/>
            <person name="Eloe-Fadrosh E.A."/>
            <person name="Kyrpides N.C."/>
            <person name="Woyke T."/>
        </authorList>
    </citation>
    <scope>NUCLEOTIDE SEQUENCE</scope>
    <source>
        <strain evidence="3">GVMAG-M-3300024302-11</strain>
    </source>
</reference>
<dbReference type="InterPro" id="IPR005502">
    <property type="entry name" value="Ribosyl_crysJ1"/>
</dbReference>
<dbReference type="SUPFAM" id="SSF101478">
    <property type="entry name" value="ADP-ribosylglycohydrolase"/>
    <property type="match status" value="1"/>
</dbReference>
<dbReference type="InterPro" id="IPR036705">
    <property type="entry name" value="Ribosyl_crysJ1_sf"/>
</dbReference>